<dbReference type="AlphaFoldDB" id="A0A9Q1BF57"/>
<evidence type="ECO:0000256" key="13">
    <source>
        <dbReference type="ARBA" id="ARBA00038024"/>
    </source>
</evidence>
<proteinExistence type="inferred from homology"/>
<keyword evidence="6" id="KW-0256">Endoplasmic reticulum</keyword>
<keyword evidence="10" id="KW-0472">Membrane</keyword>
<name>A0A9Q1BF57_HOLLE</name>
<dbReference type="PANTHER" id="PTHR48182:SF2">
    <property type="entry name" value="PROTEIN SERAC1"/>
    <property type="match status" value="1"/>
</dbReference>
<evidence type="ECO:0000256" key="5">
    <source>
        <dbReference type="ARBA" id="ARBA00022692"/>
    </source>
</evidence>
<evidence type="ECO:0000256" key="3">
    <source>
        <dbReference type="ARBA" id="ARBA00004240"/>
    </source>
</evidence>
<evidence type="ECO:0000313" key="17">
    <source>
        <dbReference type="Proteomes" id="UP001152320"/>
    </source>
</evidence>
<protein>
    <recommendedName>
        <fullName evidence="14">Protein SERAC1</fullName>
    </recommendedName>
    <alternativeName>
        <fullName evidence="15">Serine active site-containing protein 1</fullName>
    </alternativeName>
</protein>
<keyword evidence="12" id="KW-1208">Phospholipid metabolism</keyword>
<keyword evidence="17" id="KW-1185">Reference proteome</keyword>
<dbReference type="SUPFAM" id="SSF48371">
    <property type="entry name" value="ARM repeat"/>
    <property type="match status" value="1"/>
</dbReference>
<evidence type="ECO:0000256" key="8">
    <source>
        <dbReference type="ARBA" id="ARBA00023098"/>
    </source>
</evidence>
<evidence type="ECO:0000313" key="16">
    <source>
        <dbReference type="EMBL" id="KAJ8025491.1"/>
    </source>
</evidence>
<keyword evidence="8" id="KW-0443">Lipid metabolism</keyword>
<evidence type="ECO:0000256" key="1">
    <source>
        <dbReference type="ARBA" id="ARBA00004167"/>
    </source>
</evidence>
<evidence type="ECO:0000256" key="14">
    <source>
        <dbReference type="ARBA" id="ARBA00040991"/>
    </source>
</evidence>
<dbReference type="EMBL" id="JAIZAY010000017">
    <property type="protein sequence ID" value="KAJ8025491.1"/>
    <property type="molecule type" value="Genomic_DNA"/>
</dbReference>
<dbReference type="InterPro" id="IPR052374">
    <property type="entry name" value="SERAC1"/>
</dbReference>
<keyword evidence="5" id="KW-0812">Transmembrane</keyword>
<dbReference type="InterPro" id="IPR029058">
    <property type="entry name" value="AB_hydrolase_fold"/>
</dbReference>
<comment type="subcellular location">
    <subcellularLocation>
        <location evidence="3">Endoplasmic reticulum</location>
    </subcellularLocation>
    <subcellularLocation>
        <location evidence="1">Membrane</location>
        <topology evidence="1">Single-pass membrane protein</topology>
    </subcellularLocation>
    <subcellularLocation>
        <location evidence="2">Mitochondrion</location>
    </subcellularLocation>
</comment>
<evidence type="ECO:0000256" key="9">
    <source>
        <dbReference type="ARBA" id="ARBA00023128"/>
    </source>
</evidence>
<dbReference type="Proteomes" id="UP001152320">
    <property type="component" value="Chromosome 17"/>
</dbReference>
<dbReference type="OrthoDB" id="5086500at2759"/>
<comment type="similarity">
    <text evidence="13">Belongs to the SERAC1 family.</text>
</comment>
<sequence length="707" mass="78933">MTSLICLRRITNQGSKRARGRRLSRKAQVGSALVAVATGGGLLYGCYRTLDRAVHYKPDFIGPEAGGKYIYLKPLNDKQDDLVSQVKNKVQWNYHALESIVLEQDEAGWTSFLPFGKKKHRLWNDPRSLLLKAQSENRSERLAAVCALAKRHIWHGAALFLTLDHEYRMVAQSCDHRTLVGLARTNDVDERFFLPPPPLPESENTVEEDLRKLLAALPKSGIDPCTEYFTMMALQGGQGSQADDQTGSMCFGGNQLSFITSLSKIPQESLFSNYLLALLSHSELSSHCKELVRLGALQVLMRIYNSQPDSPKVNCYLAQIIANLAVYEDLHADIVQAGWVTILVKWKKSKFTELASQAARALANLDKDGDIAELKYANGVNIIHPLGRTRTPVHADVVFVHGLMGGAFYTWRQGQEDQDKEKIVSLTTDGTLVTPMNDEQQLSKHTTSKFTDCWPKSWLAKDCPNIRILTITYDTQLTEWTSKCPFESEKRSLSQRSGEIIQKLKEAGLGHRPIIWVTHSMGGLLVKQMLLDAEQTSTSGSTPSISDQTRAVIFYSTPHHGVSLAAYSQQAKYLILPSVEVKELVLGSPYLKSLHGRFRALVQTKQIHTLSFGETKPTNIGLSIKKLIVPTSSSNPGFGEYHDLDVNHMNICKPSNKTSLLYQLTLQFITKNLQHSFATELTEKLAQDVDDEDSDELMRLLGMGFSD</sequence>
<keyword evidence="7" id="KW-1133">Transmembrane helix</keyword>
<dbReference type="InterPro" id="IPR011989">
    <property type="entry name" value="ARM-like"/>
</dbReference>
<dbReference type="PANTHER" id="PTHR48182">
    <property type="entry name" value="PROTEIN SERAC1"/>
    <property type="match status" value="1"/>
</dbReference>
<evidence type="ECO:0000256" key="15">
    <source>
        <dbReference type="ARBA" id="ARBA00041701"/>
    </source>
</evidence>
<accession>A0A9Q1BF57</accession>
<keyword evidence="4" id="KW-0444">Lipid biosynthesis</keyword>
<evidence type="ECO:0000256" key="7">
    <source>
        <dbReference type="ARBA" id="ARBA00022989"/>
    </source>
</evidence>
<dbReference type="GO" id="GO:0008654">
    <property type="term" value="P:phospholipid biosynthetic process"/>
    <property type="evidence" value="ECO:0007669"/>
    <property type="project" value="UniProtKB-KW"/>
</dbReference>
<dbReference type="GO" id="GO:0005783">
    <property type="term" value="C:endoplasmic reticulum"/>
    <property type="evidence" value="ECO:0007669"/>
    <property type="project" value="UniProtKB-SubCell"/>
</dbReference>
<dbReference type="GO" id="GO:0016020">
    <property type="term" value="C:membrane"/>
    <property type="evidence" value="ECO:0007669"/>
    <property type="project" value="UniProtKB-SubCell"/>
</dbReference>
<dbReference type="SUPFAM" id="SSF53474">
    <property type="entry name" value="alpha/beta-Hydrolases"/>
    <property type="match status" value="1"/>
</dbReference>
<evidence type="ECO:0000256" key="6">
    <source>
        <dbReference type="ARBA" id="ARBA00022824"/>
    </source>
</evidence>
<evidence type="ECO:0000256" key="2">
    <source>
        <dbReference type="ARBA" id="ARBA00004173"/>
    </source>
</evidence>
<evidence type="ECO:0000256" key="10">
    <source>
        <dbReference type="ARBA" id="ARBA00023136"/>
    </source>
</evidence>
<keyword evidence="11" id="KW-0594">Phospholipid biosynthesis</keyword>
<evidence type="ECO:0000256" key="11">
    <source>
        <dbReference type="ARBA" id="ARBA00023209"/>
    </source>
</evidence>
<dbReference type="InterPro" id="IPR016024">
    <property type="entry name" value="ARM-type_fold"/>
</dbReference>
<evidence type="ECO:0000256" key="12">
    <source>
        <dbReference type="ARBA" id="ARBA00023264"/>
    </source>
</evidence>
<evidence type="ECO:0000256" key="4">
    <source>
        <dbReference type="ARBA" id="ARBA00022516"/>
    </source>
</evidence>
<reference evidence="16" key="1">
    <citation type="submission" date="2021-10" db="EMBL/GenBank/DDBJ databases">
        <title>Tropical sea cucumber genome reveals ecological adaptation and Cuvierian tubules defense mechanism.</title>
        <authorList>
            <person name="Chen T."/>
        </authorList>
    </citation>
    <scope>NUCLEOTIDE SEQUENCE</scope>
    <source>
        <strain evidence="16">Nanhai2018</strain>
        <tissue evidence="16">Muscle</tissue>
    </source>
</reference>
<gene>
    <name evidence="16" type="ORF">HOLleu_33065</name>
</gene>
<keyword evidence="9" id="KW-0496">Mitochondrion</keyword>
<dbReference type="Gene3D" id="3.40.50.1820">
    <property type="entry name" value="alpha/beta hydrolase"/>
    <property type="match status" value="1"/>
</dbReference>
<dbReference type="GO" id="GO:0005739">
    <property type="term" value="C:mitochondrion"/>
    <property type="evidence" value="ECO:0007669"/>
    <property type="project" value="UniProtKB-SubCell"/>
</dbReference>
<dbReference type="Gene3D" id="1.25.10.10">
    <property type="entry name" value="Leucine-rich Repeat Variant"/>
    <property type="match status" value="1"/>
</dbReference>
<comment type="caution">
    <text evidence="16">The sequence shown here is derived from an EMBL/GenBank/DDBJ whole genome shotgun (WGS) entry which is preliminary data.</text>
</comment>
<organism evidence="16 17">
    <name type="scientific">Holothuria leucospilota</name>
    <name type="common">Black long sea cucumber</name>
    <name type="synonym">Mertensiothuria leucospilota</name>
    <dbReference type="NCBI Taxonomy" id="206669"/>
    <lineage>
        <taxon>Eukaryota</taxon>
        <taxon>Metazoa</taxon>
        <taxon>Echinodermata</taxon>
        <taxon>Eleutherozoa</taxon>
        <taxon>Echinozoa</taxon>
        <taxon>Holothuroidea</taxon>
        <taxon>Aspidochirotacea</taxon>
        <taxon>Aspidochirotida</taxon>
        <taxon>Holothuriidae</taxon>
        <taxon>Holothuria</taxon>
    </lineage>
</organism>